<evidence type="ECO:0000313" key="3">
    <source>
        <dbReference type="Proteomes" id="UP000001307"/>
    </source>
</evidence>
<dbReference type="InterPro" id="IPR027443">
    <property type="entry name" value="IPNS-like_sf"/>
</dbReference>
<gene>
    <name evidence="2" type="ORF">GSOID_T00016884001</name>
</gene>
<accession>E4XPB9</accession>
<evidence type="ECO:0000313" key="2">
    <source>
        <dbReference type="EMBL" id="CBY11707.1"/>
    </source>
</evidence>
<dbReference type="PANTHER" id="PTHR47990">
    <property type="entry name" value="2-OXOGLUTARATE (2OG) AND FE(II)-DEPENDENT OXYGENASE SUPERFAMILY PROTEIN-RELATED"/>
    <property type="match status" value="1"/>
</dbReference>
<dbReference type="Pfam" id="PF03171">
    <property type="entry name" value="2OG-FeII_Oxy"/>
    <property type="match status" value="1"/>
</dbReference>
<dbReference type="InParanoid" id="E4XPB9"/>
<dbReference type="InterPro" id="IPR050231">
    <property type="entry name" value="Iron_ascorbate_oxido_reductase"/>
</dbReference>
<evidence type="ECO:0000259" key="1">
    <source>
        <dbReference type="Pfam" id="PF03171"/>
    </source>
</evidence>
<dbReference type="OrthoDB" id="288590at2759"/>
<dbReference type="AlphaFoldDB" id="E4XPB9"/>
<proteinExistence type="predicted"/>
<dbReference type="EMBL" id="FN653091">
    <property type="protein sequence ID" value="CBY11707.1"/>
    <property type="molecule type" value="Genomic_DNA"/>
</dbReference>
<organism evidence="2">
    <name type="scientific">Oikopleura dioica</name>
    <name type="common">Tunicate</name>
    <dbReference type="NCBI Taxonomy" id="34765"/>
    <lineage>
        <taxon>Eukaryota</taxon>
        <taxon>Metazoa</taxon>
        <taxon>Chordata</taxon>
        <taxon>Tunicata</taxon>
        <taxon>Appendicularia</taxon>
        <taxon>Copelata</taxon>
        <taxon>Oikopleuridae</taxon>
        <taxon>Oikopleura</taxon>
    </lineage>
</organism>
<reference evidence="2" key="1">
    <citation type="journal article" date="2010" name="Science">
        <title>Plasticity of animal genome architecture unmasked by rapid evolution of a pelagic tunicate.</title>
        <authorList>
            <person name="Denoeud F."/>
            <person name="Henriet S."/>
            <person name="Mungpakdee S."/>
            <person name="Aury J.M."/>
            <person name="Da Silva C."/>
            <person name="Brinkmann H."/>
            <person name="Mikhaleva J."/>
            <person name="Olsen L.C."/>
            <person name="Jubin C."/>
            <person name="Canestro C."/>
            <person name="Bouquet J.M."/>
            <person name="Danks G."/>
            <person name="Poulain J."/>
            <person name="Campsteijn C."/>
            <person name="Adamski M."/>
            <person name="Cross I."/>
            <person name="Yadetie F."/>
            <person name="Muffato M."/>
            <person name="Louis A."/>
            <person name="Butcher S."/>
            <person name="Tsagkogeorga G."/>
            <person name="Konrad A."/>
            <person name="Singh S."/>
            <person name="Jensen M.F."/>
            <person name="Cong E.H."/>
            <person name="Eikeseth-Otteraa H."/>
            <person name="Noel B."/>
            <person name="Anthouard V."/>
            <person name="Porcel B.M."/>
            <person name="Kachouri-Lafond R."/>
            <person name="Nishino A."/>
            <person name="Ugolini M."/>
            <person name="Chourrout P."/>
            <person name="Nishida H."/>
            <person name="Aasland R."/>
            <person name="Huzurbazar S."/>
            <person name="Westhof E."/>
            <person name="Delsuc F."/>
            <person name="Lehrach H."/>
            <person name="Reinhardt R."/>
            <person name="Weissenbach J."/>
            <person name="Roy S.W."/>
            <person name="Artiguenave F."/>
            <person name="Postlethwait J.H."/>
            <person name="Manak J.R."/>
            <person name="Thompson E.M."/>
            <person name="Jaillon O."/>
            <person name="Du Pasquier L."/>
            <person name="Boudinot P."/>
            <person name="Liberles D.A."/>
            <person name="Volff J.N."/>
            <person name="Philippe H."/>
            <person name="Lenhard B."/>
            <person name="Roest Crollius H."/>
            <person name="Wincker P."/>
            <person name="Chourrout D."/>
        </authorList>
    </citation>
    <scope>NUCLEOTIDE SEQUENCE [LARGE SCALE GENOMIC DNA]</scope>
</reference>
<dbReference type="SUPFAM" id="SSF51197">
    <property type="entry name" value="Clavaminate synthase-like"/>
    <property type="match status" value="1"/>
</dbReference>
<dbReference type="Gene3D" id="2.60.120.330">
    <property type="entry name" value="B-lactam Antibiotic, Isopenicillin N Synthase, Chain"/>
    <property type="match status" value="2"/>
</dbReference>
<dbReference type="InterPro" id="IPR044861">
    <property type="entry name" value="IPNS-like_FE2OG_OXY"/>
</dbReference>
<keyword evidence="3" id="KW-1185">Reference proteome</keyword>
<feature type="domain" description="Isopenicillin N synthase-like Fe(2+) 2OG dioxygenase" evidence="1">
    <location>
        <begin position="152"/>
        <end position="248"/>
    </location>
</feature>
<dbReference type="Proteomes" id="UP000001307">
    <property type="component" value="Unassembled WGS sequence"/>
</dbReference>
<sequence>MAEIADLKPFSYSILANKENKTILGREIVNEFQKVGFLRLVDIPDFDDSELLESIKYYYERSKQEKMKFALKRFAANNKNEYRGYMPLVKNLPVFKEQTDFGNNSIAPPAENAPDYEKYIKERNNYSSEKFQKSIEMFYEIYHKCAVLILEHLAIGIDEKEDFFMRVFFEGEKDQHLILTLLSTFENYGLQVRNKEKSWVWVRPIKNTLIVNLGTIIENITGGMLPATIHRVMDLGEHRYSAPMFVEPCFSDTSFMKKLGSGEKWTEKEFKNYGEFCVKTSGRHGEYDKITVCPRFKFFGKDEVLNYGNGNQIAFELA</sequence>
<protein>
    <recommendedName>
        <fullName evidence="1">Isopenicillin N synthase-like Fe(2+) 2OG dioxygenase domain-containing protein</fullName>
    </recommendedName>
</protein>
<name>E4XPB9_OIKDI</name>